<dbReference type="InterPro" id="IPR019999">
    <property type="entry name" value="Anth_synth_I-like"/>
</dbReference>
<dbReference type="eggNOG" id="COG0115">
    <property type="taxonomic scope" value="Bacteria"/>
</dbReference>
<dbReference type="InterPro" id="IPR005801">
    <property type="entry name" value="ADC_synthase"/>
</dbReference>
<proteinExistence type="predicted"/>
<dbReference type="Pfam" id="PF01063">
    <property type="entry name" value="Aminotran_4"/>
    <property type="match status" value="1"/>
</dbReference>
<reference evidence="2" key="1">
    <citation type="submission" date="2010-05" db="EMBL/GenBank/DDBJ databases">
        <title>The draft genome of Desulfonatronospira thiodismutans ASO3-1.</title>
        <authorList>
            <consortium name="US DOE Joint Genome Institute (JGI-PGF)"/>
            <person name="Lucas S."/>
            <person name="Copeland A."/>
            <person name="Lapidus A."/>
            <person name="Cheng J.-F."/>
            <person name="Bruce D."/>
            <person name="Goodwin L."/>
            <person name="Pitluck S."/>
            <person name="Chertkov O."/>
            <person name="Brettin T."/>
            <person name="Detter J.C."/>
            <person name="Han C."/>
            <person name="Land M.L."/>
            <person name="Hauser L."/>
            <person name="Kyrpides N."/>
            <person name="Mikhailova N."/>
            <person name="Muyzer G."/>
            <person name="Woyke T."/>
        </authorList>
    </citation>
    <scope>NUCLEOTIDE SEQUENCE [LARGE SCALE GENOMIC DNA]</scope>
    <source>
        <strain evidence="2">ASO3-1</strain>
    </source>
</reference>
<dbReference type="OrthoDB" id="9803598at2"/>
<organism evidence="2 3">
    <name type="scientific">Desulfonatronospira thiodismutans ASO3-1</name>
    <dbReference type="NCBI Taxonomy" id="555779"/>
    <lineage>
        <taxon>Bacteria</taxon>
        <taxon>Pseudomonadati</taxon>
        <taxon>Thermodesulfobacteriota</taxon>
        <taxon>Desulfovibrionia</taxon>
        <taxon>Desulfovibrionales</taxon>
        <taxon>Desulfonatronovibrionaceae</taxon>
        <taxon>Desulfonatronospira</taxon>
    </lineage>
</organism>
<dbReference type="GO" id="GO:0000162">
    <property type="term" value="P:L-tryptophan biosynthetic process"/>
    <property type="evidence" value="ECO:0007669"/>
    <property type="project" value="TreeGrafter"/>
</dbReference>
<comment type="caution">
    <text evidence="2">The sequence shown here is derived from an EMBL/GenBank/DDBJ whole genome shotgun (WGS) entry which is preliminary data.</text>
</comment>
<dbReference type="Gene3D" id="3.30.470.10">
    <property type="match status" value="1"/>
</dbReference>
<dbReference type="Pfam" id="PF00425">
    <property type="entry name" value="Chorismate_bind"/>
    <property type="match status" value="1"/>
</dbReference>
<dbReference type="PANTHER" id="PTHR11236">
    <property type="entry name" value="AMINOBENZOATE/ANTHRANILATE SYNTHASE"/>
    <property type="match status" value="1"/>
</dbReference>
<name>D6SPI1_9BACT</name>
<dbReference type="InterPro" id="IPR005802">
    <property type="entry name" value="ADC_synth_comp_1"/>
</dbReference>
<dbReference type="InterPro" id="IPR043132">
    <property type="entry name" value="BCAT-like_C"/>
</dbReference>
<dbReference type="EMBL" id="ACJN02000002">
    <property type="protein sequence ID" value="EFI34657.1"/>
    <property type="molecule type" value="Genomic_DNA"/>
</dbReference>
<dbReference type="Proteomes" id="UP000005496">
    <property type="component" value="Unassembled WGS sequence"/>
</dbReference>
<feature type="domain" description="Chorismate-utilising enzyme C-terminal" evidence="1">
    <location>
        <begin position="129"/>
        <end position="380"/>
    </location>
</feature>
<dbReference type="NCBIfam" id="TIGR00553">
    <property type="entry name" value="pabB"/>
    <property type="match status" value="1"/>
</dbReference>
<dbReference type="InterPro" id="IPR001544">
    <property type="entry name" value="Aminotrans_IV"/>
</dbReference>
<dbReference type="GO" id="GO:0009396">
    <property type="term" value="P:folic acid-containing compound biosynthetic process"/>
    <property type="evidence" value="ECO:0007669"/>
    <property type="project" value="InterPro"/>
</dbReference>
<dbReference type="PANTHER" id="PTHR11236:SF50">
    <property type="entry name" value="AMINODEOXYCHORISMATE SYNTHASE COMPONENT 1"/>
    <property type="match status" value="1"/>
</dbReference>
<evidence type="ECO:0000259" key="1">
    <source>
        <dbReference type="Pfam" id="PF00425"/>
    </source>
</evidence>
<dbReference type="SUPFAM" id="SSF56752">
    <property type="entry name" value="D-aminoacid aminotransferase-like PLP-dependent enzymes"/>
    <property type="match status" value="1"/>
</dbReference>
<keyword evidence="3" id="KW-1185">Reference proteome</keyword>
<dbReference type="AlphaFoldDB" id="D6SPI1"/>
<protein>
    <submittedName>
        <fullName evidence="2">Para-aminobenzoate synthase, subunit I</fullName>
    </submittedName>
</protein>
<dbReference type="Gene3D" id="3.20.10.10">
    <property type="entry name" value="D-amino Acid Aminotransferase, subunit A, domain 2"/>
    <property type="match status" value="1"/>
</dbReference>
<dbReference type="Gene3D" id="3.60.120.10">
    <property type="entry name" value="Anthranilate synthase"/>
    <property type="match status" value="1"/>
</dbReference>
<gene>
    <name evidence="2" type="ORF">Dthio_PD2029</name>
</gene>
<accession>D6SPI1</accession>
<dbReference type="PRINTS" id="PR00095">
    <property type="entry name" value="ANTSNTHASEI"/>
</dbReference>
<evidence type="ECO:0000313" key="3">
    <source>
        <dbReference type="Proteomes" id="UP000005496"/>
    </source>
</evidence>
<dbReference type="InterPro" id="IPR015890">
    <property type="entry name" value="Chorismate_C"/>
</dbReference>
<dbReference type="InterPro" id="IPR036038">
    <property type="entry name" value="Aminotransferase-like"/>
</dbReference>
<dbReference type="eggNOG" id="COG0147">
    <property type="taxonomic scope" value="Bacteria"/>
</dbReference>
<dbReference type="RefSeq" id="WP_008869977.1">
    <property type="nucleotide sequence ID" value="NZ_ACJN02000002.1"/>
</dbReference>
<dbReference type="GO" id="GO:0046820">
    <property type="term" value="F:4-amino-4-deoxychorismate synthase activity"/>
    <property type="evidence" value="ECO:0007669"/>
    <property type="project" value="TreeGrafter"/>
</dbReference>
<dbReference type="InterPro" id="IPR043131">
    <property type="entry name" value="BCAT-like_N"/>
</dbReference>
<evidence type="ECO:0000313" key="2">
    <source>
        <dbReference type="EMBL" id="EFI34657.1"/>
    </source>
</evidence>
<sequence length="594" mass="65992">MDPGSALSQPESSGIKTPRALVRQARSGKLLSFDGLEGIIKAHTAEEVLPALQQVEQQVEGHSLFAAGFVSYEASLAFDPYLKVRPDDSGFPLLWFGLFSGMRETELPRPDSRVSLEGLNWSPSITPGEYSSSLDRIREYIRAGDTYQVNFTYRLRAECSLDPLDIFCTIYRSQDPPYAAFIDTGEFALCSFSPEMFFTLKGQTLRSRPMKGTAARGLDNIQDRHAARELEKSEKDRAENVMIVDMVRNDMGRIAHPGSVHVPQLFSVEKYFDVWQMTSLVESSTSAPLDAIFSSLFPPASITGAPKIRTTEIIAELETAPRRIYTGAMGYVAPGRQAQFNVAIRTLLLDQTKSLAEYGIGGGIVWDSRTDMEMNESRVKARVLATPGPGFDLLESILWQPSKGFPYLSMHLERLQESAEYFDFPLDLQRVHSELQDLGAALPQEPHKIRLLVSRKGAVKVQAVKLDTQNPGFSRLPLAASAVDPDNRFLYHKTTNREVYNQALAARPGCRDVLLYNHRGQATESTIANLAVEKNGELLTPPVSCGLLPGVYRSLMLEQGVIRESVLSIQDVLDSPRVFLMNSVRGMHQVDIIS</sequence>
<dbReference type="SUPFAM" id="SSF56322">
    <property type="entry name" value="ADC synthase"/>
    <property type="match status" value="1"/>
</dbReference>